<name>A0AAP6B538_9ACTN</name>
<evidence type="ECO:0008006" key="5">
    <source>
        <dbReference type="Google" id="ProtNLM"/>
    </source>
</evidence>
<dbReference type="Gene3D" id="1.25.40.20">
    <property type="entry name" value="Ankyrin repeat-containing domain"/>
    <property type="match status" value="1"/>
</dbReference>
<evidence type="ECO:0000313" key="1">
    <source>
        <dbReference type="EMBL" id="MDX2958254.1"/>
    </source>
</evidence>
<evidence type="ECO:0000313" key="2">
    <source>
        <dbReference type="EMBL" id="MDX3018621.1"/>
    </source>
</evidence>
<dbReference type="Proteomes" id="UP001282288">
    <property type="component" value="Unassembled WGS sequence"/>
</dbReference>
<comment type="caution">
    <text evidence="1">The sequence shown here is derived from an EMBL/GenBank/DDBJ whole genome shotgun (WGS) entry which is preliminary data.</text>
</comment>
<dbReference type="InterPro" id="IPR011989">
    <property type="entry name" value="ARM-like"/>
</dbReference>
<sequence length="269" mass="29511">MDLGTAIAAYDTEAVGKLLDEGADPRLVLADGTSPLSGAVDSGSPALVLALLREENLPEPERTRLLTLARHWYETGAEEELRRRTGESGAAESVRVLDDEYDWVEEIRLGEHVVRAGHGAVLTLLEWAFLIPTPVDELVARAVAVADEDHVDWTAVNWHLRNRPDLETWSALAAHHRHPDPVHRRFVAYHLWSRGISDSGPVPETLALLTAWAAEETDHGILAEVVRAFGEYTDPNHGLMALSYADHPDVRVRRAVPDVLADYGGAGPS</sequence>
<accession>A0AAP6B538</accession>
<dbReference type="SUPFAM" id="SSF48371">
    <property type="entry name" value="ARM repeat"/>
    <property type="match status" value="1"/>
</dbReference>
<dbReference type="Proteomes" id="UP001272987">
    <property type="component" value="Unassembled WGS sequence"/>
</dbReference>
<dbReference type="RefSeq" id="WP_010358464.1">
    <property type="nucleotide sequence ID" value="NZ_BCML01000018.1"/>
</dbReference>
<dbReference type="Gene3D" id="1.25.10.10">
    <property type="entry name" value="Leucine-rich Repeat Variant"/>
    <property type="match status" value="1"/>
</dbReference>
<reference evidence="1 3" key="1">
    <citation type="journal article" date="2023" name="Microb. Genom.">
        <title>Mesoterricola silvestris gen. nov., sp. nov., Mesoterricola sediminis sp. nov., Geothrix oryzae sp. nov., Geothrix edaphica sp. nov., Geothrix rubra sp. nov., and Geothrix limicola sp. nov., six novel members of Acidobacteriota isolated from soils.</title>
        <authorList>
            <person name="Weisberg A.J."/>
            <person name="Pearce E."/>
            <person name="Kramer C.G."/>
            <person name="Chang J.H."/>
            <person name="Clarke C.R."/>
        </authorList>
    </citation>
    <scope>NUCLEOTIDE SEQUENCE</scope>
    <source>
        <strain evidence="2 3">NB05-1H</strain>
        <strain evidence="1">NRRL_B-16521</strain>
    </source>
</reference>
<dbReference type="AlphaFoldDB" id="A0AAP6B538"/>
<dbReference type="GeneID" id="69808291"/>
<dbReference type="EMBL" id="JARAWC010000001">
    <property type="protein sequence ID" value="MDX2958254.1"/>
    <property type="molecule type" value="Genomic_DNA"/>
</dbReference>
<protein>
    <recommendedName>
        <fullName evidence="5">Ankyrin repeats (3 copies)</fullName>
    </recommendedName>
</protein>
<proteinExistence type="predicted"/>
<evidence type="ECO:0000313" key="4">
    <source>
        <dbReference type="Proteomes" id="UP001282288"/>
    </source>
</evidence>
<dbReference type="InterPro" id="IPR036770">
    <property type="entry name" value="Ankyrin_rpt-contain_sf"/>
</dbReference>
<evidence type="ECO:0000313" key="3">
    <source>
        <dbReference type="Proteomes" id="UP001272987"/>
    </source>
</evidence>
<dbReference type="EMBL" id="JARAWP010000006">
    <property type="protein sequence ID" value="MDX3018621.1"/>
    <property type="molecule type" value="Genomic_DNA"/>
</dbReference>
<gene>
    <name evidence="1" type="ORF">PV399_00755</name>
    <name evidence="2" type="ORF">PV666_12065</name>
</gene>
<organism evidence="1 4">
    <name type="scientific">Streptomyces acidiscabies</name>
    <dbReference type="NCBI Taxonomy" id="42234"/>
    <lineage>
        <taxon>Bacteria</taxon>
        <taxon>Bacillati</taxon>
        <taxon>Actinomycetota</taxon>
        <taxon>Actinomycetes</taxon>
        <taxon>Kitasatosporales</taxon>
        <taxon>Streptomycetaceae</taxon>
        <taxon>Streptomyces</taxon>
    </lineage>
</organism>
<keyword evidence="3" id="KW-1185">Reference proteome</keyword>
<dbReference type="InterPro" id="IPR016024">
    <property type="entry name" value="ARM-type_fold"/>
</dbReference>